<keyword evidence="4 6" id="KW-0949">S-adenosyl-L-methionine</keyword>
<proteinExistence type="inferred from homology"/>
<dbReference type="InterPro" id="IPR020598">
    <property type="entry name" value="rRNA_Ade_methylase_Trfase_N"/>
</dbReference>
<dbReference type="HOGENOM" id="CLU_041220_0_2_2"/>
<feature type="binding site" evidence="6">
    <location>
        <position position="106"/>
    </location>
    <ligand>
        <name>S-adenosyl-L-methionine</name>
        <dbReference type="ChEBI" id="CHEBI:59789"/>
    </ligand>
</feature>
<dbReference type="OrthoDB" id="9883at2157"/>
<evidence type="ECO:0000256" key="4">
    <source>
        <dbReference type="ARBA" id="ARBA00022691"/>
    </source>
</evidence>
<sequence>MLKWTKAKLAELGIRPSKKMGQNFTVNPKIIEFFLSEVPSGEVVIEIGAGLGALTAPLSKVSKKVIAIEKDLRLCNYLKSLNLENVEVVCGDALELELDAPVVVGSLPYSISGPLLAKLFTEGRWNKGVFLLQKEVAERLVAEPGTKEYGRLTVLASLCCEARLGPVWGPESFYPKPEVLSRHVILIKKRSVPKEFSEFLACVFSQRNKKARKVLPSCGARWEGEERVRELPPESLWEAWEER</sequence>
<keyword evidence="2 6" id="KW-0489">Methyltransferase</keyword>
<feature type="binding site" evidence="6">
    <location>
        <position position="48"/>
    </location>
    <ligand>
        <name>S-adenosyl-L-methionine</name>
        <dbReference type="ChEBI" id="CHEBI:59789"/>
    </ligand>
</feature>
<keyword evidence="9" id="KW-1185">Reference proteome</keyword>
<dbReference type="SMR" id="A8ABD5"/>
<evidence type="ECO:0000256" key="1">
    <source>
        <dbReference type="ARBA" id="ARBA00022552"/>
    </source>
</evidence>
<evidence type="ECO:0000313" key="9">
    <source>
        <dbReference type="Proteomes" id="UP000000262"/>
    </source>
</evidence>
<evidence type="ECO:0000313" key="8">
    <source>
        <dbReference type="EMBL" id="ABU82237.1"/>
    </source>
</evidence>
<keyword evidence="1" id="KW-0698">rRNA processing</keyword>
<keyword evidence="5 6" id="KW-0694">RNA-binding</keyword>
<name>A8ABD5_IGNH4</name>
<keyword evidence="3 6" id="KW-0808">Transferase</keyword>
<dbReference type="SUPFAM" id="SSF53335">
    <property type="entry name" value="S-adenosyl-L-methionine-dependent methyltransferases"/>
    <property type="match status" value="1"/>
</dbReference>
<dbReference type="PANTHER" id="PTHR11727">
    <property type="entry name" value="DIMETHYLADENOSINE TRANSFERASE"/>
    <property type="match status" value="1"/>
</dbReference>
<reference evidence="8 9" key="1">
    <citation type="journal article" date="2008" name="Genome Biol.">
        <title>A genomic analysis of the archaeal system Ignicoccus hospitalis-Nanoarchaeum equitans.</title>
        <authorList>
            <person name="Podar M."/>
            <person name="Anderson I."/>
            <person name="Makarova K.S."/>
            <person name="Elkins J.G."/>
            <person name="Ivanova N."/>
            <person name="Wall M.A."/>
            <person name="Lykidis A."/>
            <person name="Mavromatis K."/>
            <person name="Sun H."/>
            <person name="Hudson M.E."/>
            <person name="Chen W."/>
            <person name="Deciu C."/>
            <person name="Hutchison D."/>
            <person name="Eads J.R."/>
            <person name="Anderson A."/>
            <person name="Fernandes F."/>
            <person name="Szeto E."/>
            <person name="Lapidus A."/>
            <person name="Kyrpides N.C."/>
            <person name="Saier M.H.Jr."/>
            <person name="Richardson P.M."/>
            <person name="Rachel R."/>
            <person name="Huber H."/>
            <person name="Eisen J.A."/>
            <person name="Koonin E.V."/>
            <person name="Keller M."/>
            <person name="Stetter K.O."/>
        </authorList>
    </citation>
    <scope>NUCLEOTIDE SEQUENCE [LARGE SCALE GENOMIC DNA]</scope>
    <source>
        <strain evidence="9">KIN4/I / DSM 18386 / JCM 14125</strain>
    </source>
</reference>
<dbReference type="PROSITE" id="PS01131">
    <property type="entry name" value="RRNA_A_DIMETH"/>
    <property type="match status" value="1"/>
</dbReference>
<feature type="binding site" evidence="6">
    <location>
        <position position="25"/>
    </location>
    <ligand>
        <name>S-adenosyl-L-methionine</name>
        <dbReference type="ChEBI" id="CHEBI:59789"/>
    </ligand>
</feature>
<dbReference type="GO" id="GO:0000179">
    <property type="term" value="F:rRNA (adenine-N6,N6-)-dimethyltransferase activity"/>
    <property type="evidence" value="ECO:0007669"/>
    <property type="project" value="UniProtKB-UniRule"/>
</dbReference>
<evidence type="ECO:0000259" key="7">
    <source>
        <dbReference type="SMART" id="SM00650"/>
    </source>
</evidence>
<dbReference type="STRING" id="453591.Igni_1059"/>
<dbReference type="Gene3D" id="3.40.50.150">
    <property type="entry name" value="Vaccinia Virus protein VP39"/>
    <property type="match status" value="1"/>
</dbReference>
<dbReference type="AlphaFoldDB" id="A8ABD5"/>
<dbReference type="eggNOG" id="arCOG04131">
    <property type="taxonomic scope" value="Archaea"/>
</dbReference>
<dbReference type="InterPro" id="IPR020596">
    <property type="entry name" value="rRNA_Ade_Mease_Trfase_CS"/>
</dbReference>
<feature type="domain" description="Ribosomal RNA adenine methylase transferase N-terminal" evidence="7">
    <location>
        <begin position="30"/>
        <end position="190"/>
    </location>
</feature>
<dbReference type="GO" id="GO:0003723">
    <property type="term" value="F:RNA binding"/>
    <property type="evidence" value="ECO:0007669"/>
    <property type="project" value="UniProtKB-UniRule"/>
</dbReference>
<protein>
    <submittedName>
        <fullName evidence="8">Dimethyladenosine transferase</fullName>
    </submittedName>
</protein>
<evidence type="ECO:0000256" key="3">
    <source>
        <dbReference type="ARBA" id="ARBA00022679"/>
    </source>
</evidence>
<dbReference type="NCBIfam" id="TIGR00755">
    <property type="entry name" value="ksgA"/>
    <property type="match status" value="1"/>
</dbReference>
<dbReference type="CDD" id="cd02440">
    <property type="entry name" value="AdoMet_MTases"/>
    <property type="match status" value="1"/>
</dbReference>
<evidence type="ECO:0000256" key="6">
    <source>
        <dbReference type="PROSITE-ProRule" id="PRU01026"/>
    </source>
</evidence>
<dbReference type="PROSITE" id="PS51689">
    <property type="entry name" value="SAM_RNA_A_N6_MT"/>
    <property type="match status" value="1"/>
</dbReference>
<dbReference type="GeneID" id="5562559"/>
<dbReference type="PANTHER" id="PTHR11727:SF7">
    <property type="entry name" value="DIMETHYLADENOSINE TRANSFERASE-RELATED"/>
    <property type="match status" value="1"/>
</dbReference>
<feature type="binding site" evidence="6">
    <location>
        <position position="23"/>
    </location>
    <ligand>
        <name>S-adenosyl-L-methionine</name>
        <dbReference type="ChEBI" id="CHEBI:59789"/>
    </ligand>
</feature>
<feature type="binding site" evidence="6">
    <location>
        <position position="69"/>
    </location>
    <ligand>
        <name>S-adenosyl-L-methionine</name>
        <dbReference type="ChEBI" id="CHEBI:59789"/>
    </ligand>
</feature>
<dbReference type="Pfam" id="PF00398">
    <property type="entry name" value="RrnaAD"/>
    <property type="match status" value="1"/>
</dbReference>
<evidence type="ECO:0000256" key="5">
    <source>
        <dbReference type="ARBA" id="ARBA00022884"/>
    </source>
</evidence>
<evidence type="ECO:0000256" key="2">
    <source>
        <dbReference type="ARBA" id="ARBA00022603"/>
    </source>
</evidence>
<dbReference type="RefSeq" id="WP_012123201.1">
    <property type="nucleotide sequence ID" value="NC_009776.1"/>
</dbReference>
<dbReference type="InterPro" id="IPR011530">
    <property type="entry name" value="rRNA_adenine_dimethylase"/>
</dbReference>
<organism evidence="8 9">
    <name type="scientific">Ignicoccus hospitalis (strain KIN4/I / DSM 18386 / JCM 14125)</name>
    <dbReference type="NCBI Taxonomy" id="453591"/>
    <lineage>
        <taxon>Archaea</taxon>
        <taxon>Thermoproteota</taxon>
        <taxon>Thermoprotei</taxon>
        <taxon>Desulfurococcales</taxon>
        <taxon>Desulfurococcaceae</taxon>
        <taxon>Ignicoccus</taxon>
    </lineage>
</organism>
<comment type="similarity">
    <text evidence="6">Belongs to the class I-like SAM-binding methyltransferase superfamily. rRNA adenine N(6)-methyltransferase family.</text>
</comment>
<dbReference type="Proteomes" id="UP000000262">
    <property type="component" value="Chromosome"/>
</dbReference>
<dbReference type="EMBL" id="CP000816">
    <property type="protein sequence ID" value="ABU82237.1"/>
    <property type="molecule type" value="Genomic_DNA"/>
</dbReference>
<dbReference type="InterPro" id="IPR029063">
    <property type="entry name" value="SAM-dependent_MTases_sf"/>
</dbReference>
<dbReference type="InterPro" id="IPR001737">
    <property type="entry name" value="KsgA/Erm"/>
</dbReference>
<gene>
    <name evidence="8" type="ordered locus">Igni_1059</name>
</gene>
<dbReference type="KEGG" id="iho:Igni_1059"/>
<dbReference type="PhylomeDB" id="A8ABD5"/>
<feature type="binding site" evidence="6">
    <location>
        <position position="92"/>
    </location>
    <ligand>
        <name>S-adenosyl-L-methionine</name>
        <dbReference type="ChEBI" id="CHEBI:59789"/>
    </ligand>
</feature>
<accession>A8ABD5</accession>
<dbReference type="SMART" id="SM00650">
    <property type="entry name" value="rADc"/>
    <property type="match status" value="1"/>
</dbReference>